<name>A0AA51NAE0_9BACT</name>
<feature type="transmembrane region" description="Helical" evidence="1">
    <location>
        <begin position="86"/>
        <end position="108"/>
    </location>
</feature>
<keyword evidence="3" id="KW-1185">Reference proteome</keyword>
<gene>
    <name evidence="2" type="ORF">QYS48_28755</name>
</gene>
<accession>A0AA51NAE0</accession>
<dbReference type="RefSeq" id="WP_308357581.1">
    <property type="nucleotide sequence ID" value="NZ_CP129970.2"/>
</dbReference>
<evidence type="ECO:0000256" key="1">
    <source>
        <dbReference type="SAM" id="Phobius"/>
    </source>
</evidence>
<feature type="transmembrane region" description="Helical" evidence="1">
    <location>
        <begin position="114"/>
        <end position="134"/>
    </location>
</feature>
<keyword evidence="1" id="KW-1133">Transmembrane helix</keyword>
<protein>
    <recommendedName>
        <fullName evidence="4">Glycine zipper family protein</fullName>
    </recommendedName>
</protein>
<proteinExistence type="predicted"/>
<organism evidence="2 3">
    <name type="scientific">Marivirga arenosa</name>
    <dbReference type="NCBI Taxonomy" id="3059076"/>
    <lineage>
        <taxon>Bacteria</taxon>
        <taxon>Pseudomonadati</taxon>
        <taxon>Bacteroidota</taxon>
        <taxon>Cytophagia</taxon>
        <taxon>Cytophagales</taxon>
        <taxon>Marivirgaceae</taxon>
        <taxon>Marivirga</taxon>
    </lineage>
</organism>
<evidence type="ECO:0000313" key="2">
    <source>
        <dbReference type="EMBL" id="WMN07441.1"/>
    </source>
</evidence>
<dbReference type="AlphaFoldDB" id="A0AA51NAE0"/>
<keyword evidence="1" id="KW-0812">Transmembrane</keyword>
<evidence type="ECO:0000313" key="3">
    <source>
        <dbReference type="Proteomes" id="UP001244443"/>
    </source>
</evidence>
<sequence length="149" mass="16605">MDTINLNFKGTRSKRLEKSIAKIQKLLEALNERDLPEDVLNNINEEIKKINTADTESKLYEQINKSYNSILKMVEKRLNLVTKNHYLAIWMAIGMAAFGIPFGVVFGLMLENMAFMGSGIGIGLAIGLPIGAGMDKKAKEEGRQLDISM</sequence>
<dbReference type="EMBL" id="CP129970">
    <property type="protein sequence ID" value="WMN07441.1"/>
    <property type="molecule type" value="Genomic_DNA"/>
</dbReference>
<evidence type="ECO:0008006" key="4">
    <source>
        <dbReference type="Google" id="ProtNLM"/>
    </source>
</evidence>
<reference evidence="2" key="1">
    <citation type="submission" date="2023-08" db="EMBL/GenBank/DDBJ databases">
        <title>Comparative genomics and taxonomic characterization of three novel marine species of genus Marivirga.</title>
        <authorList>
            <person name="Muhammad N."/>
            <person name="Kim S.-G."/>
        </authorList>
    </citation>
    <scope>NUCLEOTIDE SEQUENCE [LARGE SCALE GENOMIC DNA]</scope>
    <source>
        <strain evidence="2">ABR2-2</strain>
    </source>
</reference>
<keyword evidence="1" id="KW-0472">Membrane</keyword>
<dbReference type="Proteomes" id="UP001244443">
    <property type="component" value="Chromosome"/>
</dbReference>